<evidence type="ECO:0000313" key="2">
    <source>
        <dbReference type="EMBL" id="KAJ4128844.1"/>
    </source>
</evidence>
<dbReference type="EMBL" id="JAOQBH010000011">
    <property type="protein sequence ID" value="KAJ4128844.1"/>
    <property type="molecule type" value="Genomic_DNA"/>
</dbReference>
<accession>A0ABQ8R7A0</accession>
<dbReference type="Gene3D" id="3.40.50.300">
    <property type="entry name" value="P-loop containing nucleotide triphosphate hydrolases"/>
    <property type="match status" value="1"/>
</dbReference>
<proteinExistence type="predicted"/>
<dbReference type="Pfam" id="PF13374">
    <property type="entry name" value="TPR_10"/>
    <property type="match status" value="1"/>
</dbReference>
<organism evidence="2 3">
    <name type="scientific">Fusarium equiseti</name>
    <name type="common">Fusarium scirpi</name>
    <dbReference type="NCBI Taxonomy" id="61235"/>
    <lineage>
        <taxon>Eukaryota</taxon>
        <taxon>Fungi</taxon>
        <taxon>Dikarya</taxon>
        <taxon>Ascomycota</taxon>
        <taxon>Pezizomycotina</taxon>
        <taxon>Sordariomycetes</taxon>
        <taxon>Hypocreomycetidae</taxon>
        <taxon>Hypocreales</taxon>
        <taxon>Nectriaceae</taxon>
        <taxon>Fusarium</taxon>
        <taxon>Fusarium incarnatum-equiseti species complex</taxon>
    </lineage>
</organism>
<evidence type="ECO:0000313" key="3">
    <source>
        <dbReference type="Proteomes" id="UP001152024"/>
    </source>
</evidence>
<dbReference type="Gene3D" id="1.25.40.10">
    <property type="entry name" value="Tetratricopeptide repeat domain"/>
    <property type="match status" value="2"/>
</dbReference>
<dbReference type="Pfam" id="PF13424">
    <property type="entry name" value="TPR_12"/>
    <property type="match status" value="2"/>
</dbReference>
<sequence length="893" mass="101908">MEFVDGALGANNPVEQVEEEATELWCPETGNIKPLVKCFISIGTGNMGTYDINDRLDKFMATLAKMSTDAERIAESSMRRWRQQYDQNRYFRFNVEHGLKSVGMKEYRKKGEIQAATYRYLDSQAQSIRLRKCVKNLVLKQKSADPHLERLIVGRQQVFQPELSPKSSSPEGYADEPLYRPSRADIPFMPCFSIPMKVSTTFIPRDEYIDKISAIFSQDCHQRAALVGLPGSGKTQIALHFADNVHQQYPNYVVFWISATSVQESCTRISRGLNLFKLFEHEYSRPDPRVLLCRYLESQRIGRWYLIVDDVDDYDSLPALPKSSQGRILFITRSMKAATAAVGSQVGQVIKVEGLDSATALSLFENLLFSKKLSNDRIKTEELLSELDNLPLVITHAARYLDDHPQLTVGRLLRSLKSGDSDALNFIAKEYGESSSETAKSISISGSFSQSFKALREQYQDALATLEFASRIEPRSIPRTLLSVEGKSGLETSLGILCNSFLLRPNLGGQSYDMPIVVYLSTRVWLQQNNNSRQLTKMATKRLNKLTPDDKTSDRSLWEKYRTHINWVLRDCRNLKMNFDERFELAAKAGLWLVRQRDLKGAVTWLEQAFLWFQKSEPKSGRRLRVQINLAQVYAEIGQPSKAIKLASKAMKVQEKYLPKDDAAVVAVSCALSRGHRFNNEPKKGISRIEALSRASGKCSPKSKFALMTELGKCYVYNKNYEKAIEALRLAISTAIGNVPPDDTLLLEAKTHLADAYIKKGLAKESIPVFEEVLTIEERVFGRSHKDTLYVQTRLADAYSEVGEMEKAVKQWEELVVLQRTNLGKTHKLTMFAEDNLARTYYEANEKNKALHLLKPMIHARRECLGETDEHRVWAEKLWERCMQDWKWTWTRR</sequence>
<dbReference type="InterPro" id="IPR027417">
    <property type="entry name" value="P-loop_NTPase"/>
</dbReference>
<dbReference type="InterPro" id="IPR002182">
    <property type="entry name" value="NB-ARC"/>
</dbReference>
<comment type="caution">
    <text evidence="2">The sequence shown here is derived from an EMBL/GenBank/DDBJ whole genome shotgun (WGS) entry which is preliminary data.</text>
</comment>
<dbReference type="SUPFAM" id="SSF48452">
    <property type="entry name" value="TPR-like"/>
    <property type="match status" value="1"/>
</dbReference>
<dbReference type="Pfam" id="PF13181">
    <property type="entry name" value="TPR_8"/>
    <property type="match status" value="1"/>
</dbReference>
<dbReference type="Gene3D" id="3.40.1090.10">
    <property type="entry name" value="Cytosolic phospholipase A2 catalytic domain"/>
    <property type="match status" value="1"/>
</dbReference>
<dbReference type="PANTHER" id="PTHR46082:SF6">
    <property type="entry name" value="AAA+ ATPASE DOMAIN-CONTAINING PROTEIN-RELATED"/>
    <property type="match status" value="1"/>
</dbReference>
<dbReference type="Pfam" id="PF00931">
    <property type="entry name" value="NB-ARC"/>
    <property type="match status" value="1"/>
</dbReference>
<protein>
    <recommendedName>
        <fullName evidence="1">NB-ARC domain-containing protein</fullName>
    </recommendedName>
</protein>
<dbReference type="SUPFAM" id="SSF52540">
    <property type="entry name" value="P-loop containing nucleoside triphosphate hydrolases"/>
    <property type="match status" value="1"/>
</dbReference>
<name>A0ABQ8R7A0_FUSEQ</name>
<evidence type="ECO:0000259" key="1">
    <source>
        <dbReference type="Pfam" id="PF00931"/>
    </source>
</evidence>
<dbReference type="Proteomes" id="UP001152024">
    <property type="component" value="Unassembled WGS sequence"/>
</dbReference>
<dbReference type="SMART" id="SM00028">
    <property type="entry name" value="TPR"/>
    <property type="match status" value="4"/>
</dbReference>
<dbReference type="InterPro" id="IPR011990">
    <property type="entry name" value="TPR-like_helical_dom_sf"/>
</dbReference>
<dbReference type="InterPro" id="IPR019734">
    <property type="entry name" value="TPR_rpt"/>
</dbReference>
<feature type="domain" description="NB-ARC" evidence="1">
    <location>
        <begin position="209"/>
        <end position="373"/>
    </location>
</feature>
<dbReference type="InterPro" id="IPR053137">
    <property type="entry name" value="NLR-like"/>
</dbReference>
<dbReference type="PANTHER" id="PTHR46082">
    <property type="entry name" value="ATP/GTP-BINDING PROTEIN-RELATED"/>
    <property type="match status" value="1"/>
</dbReference>
<gene>
    <name evidence="2" type="ORF">NW768_007365</name>
</gene>
<reference evidence="2" key="1">
    <citation type="submission" date="2022-09" db="EMBL/GenBank/DDBJ databases">
        <title>Fusarium specimens isolated from Avocado Roots.</title>
        <authorList>
            <person name="Stajich J."/>
            <person name="Roper C."/>
            <person name="Heimlech-Rivalta G."/>
        </authorList>
    </citation>
    <scope>NUCLEOTIDE SEQUENCE</scope>
    <source>
        <strain evidence="2">CF00095</strain>
    </source>
</reference>
<keyword evidence="3" id="KW-1185">Reference proteome</keyword>
<dbReference type="SUPFAM" id="SSF81901">
    <property type="entry name" value="HCP-like"/>
    <property type="match status" value="1"/>
</dbReference>